<dbReference type="EMBL" id="JAHLQT010010116">
    <property type="protein sequence ID" value="KAG7173277.1"/>
    <property type="molecule type" value="Genomic_DNA"/>
</dbReference>
<gene>
    <name evidence="2" type="ORF">Hamer_G014602</name>
</gene>
<keyword evidence="3" id="KW-1185">Reference proteome</keyword>
<organism evidence="2 3">
    <name type="scientific">Homarus americanus</name>
    <name type="common">American lobster</name>
    <dbReference type="NCBI Taxonomy" id="6706"/>
    <lineage>
        <taxon>Eukaryota</taxon>
        <taxon>Metazoa</taxon>
        <taxon>Ecdysozoa</taxon>
        <taxon>Arthropoda</taxon>
        <taxon>Crustacea</taxon>
        <taxon>Multicrustacea</taxon>
        <taxon>Malacostraca</taxon>
        <taxon>Eumalacostraca</taxon>
        <taxon>Eucarida</taxon>
        <taxon>Decapoda</taxon>
        <taxon>Pleocyemata</taxon>
        <taxon>Astacidea</taxon>
        <taxon>Nephropoidea</taxon>
        <taxon>Nephropidae</taxon>
        <taxon>Homarus</taxon>
    </lineage>
</organism>
<sequence>MTEDALLYLIAVLGSVGVLTTMISMAMIYKLLKVTQVTKRCPYGPLPPVPTDPRTTGNNHHHQEGCPLYHGVVASNPTQFYTLPRNMTRVICREPGTSSGGNVVCANTCKESERDSLNSMYAVLDL</sequence>
<evidence type="ECO:0000256" key="1">
    <source>
        <dbReference type="SAM" id="Phobius"/>
    </source>
</evidence>
<name>A0A8J5N4V8_HOMAM</name>
<reference evidence="2" key="1">
    <citation type="journal article" date="2021" name="Sci. Adv.">
        <title>The American lobster genome reveals insights on longevity, neural, and immune adaptations.</title>
        <authorList>
            <person name="Polinski J.M."/>
            <person name="Zimin A.V."/>
            <person name="Clark K.F."/>
            <person name="Kohn A.B."/>
            <person name="Sadowski N."/>
            <person name="Timp W."/>
            <person name="Ptitsyn A."/>
            <person name="Khanna P."/>
            <person name="Romanova D.Y."/>
            <person name="Williams P."/>
            <person name="Greenwood S.J."/>
            <person name="Moroz L.L."/>
            <person name="Walt D.R."/>
            <person name="Bodnar A.G."/>
        </authorList>
    </citation>
    <scope>NUCLEOTIDE SEQUENCE</scope>
    <source>
        <strain evidence="2">GMGI-L3</strain>
    </source>
</reference>
<accession>A0A8J5N4V8</accession>
<proteinExistence type="predicted"/>
<keyword evidence="1" id="KW-0472">Membrane</keyword>
<keyword evidence="1" id="KW-0812">Transmembrane</keyword>
<dbReference type="AlphaFoldDB" id="A0A8J5N4V8"/>
<comment type="caution">
    <text evidence="2">The sequence shown here is derived from an EMBL/GenBank/DDBJ whole genome shotgun (WGS) entry which is preliminary data.</text>
</comment>
<feature type="transmembrane region" description="Helical" evidence="1">
    <location>
        <begin position="6"/>
        <end position="29"/>
    </location>
</feature>
<evidence type="ECO:0000313" key="2">
    <source>
        <dbReference type="EMBL" id="KAG7173277.1"/>
    </source>
</evidence>
<keyword evidence="1" id="KW-1133">Transmembrane helix</keyword>
<protein>
    <submittedName>
        <fullName evidence="2">Uncharacterized protein</fullName>
    </submittedName>
</protein>
<evidence type="ECO:0000313" key="3">
    <source>
        <dbReference type="Proteomes" id="UP000747542"/>
    </source>
</evidence>
<dbReference type="Proteomes" id="UP000747542">
    <property type="component" value="Unassembled WGS sequence"/>
</dbReference>